<dbReference type="PANTHER" id="PTHR45766:SF6">
    <property type="entry name" value="SWI_SNF-RELATED MATRIX-ASSOCIATED ACTIN-DEPENDENT REGULATOR OF CHROMATIN SUBFAMILY A-LIKE PROTEIN 1"/>
    <property type="match status" value="1"/>
</dbReference>
<dbReference type="PROSITE" id="PS51194">
    <property type="entry name" value="HELICASE_CTER"/>
    <property type="match status" value="1"/>
</dbReference>
<dbReference type="InterPro" id="IPR038718">
    <property type="entry name" value="SNF2-like_sf"/>
</dbReference>
<name>A0AAD3B0Y2_MICAE</name>
<dbReference type="PANTHER" id="PTHR45766">
    <property type="entry name" value="DNA ANNEALING HELICASE AND ENDONUCLEASE ZRANB3 FAMILY MEMBER"/>
    <property type="match status" value="1"/>
</dbReference>
<evidence type="ECO:0000256" key="2">
    <source>
        <dbReference type="ARBA" id="ARBA00022801"/>
    </source>
</evidence>
<keyword evidence="3" id="KW-0347">Helicase</keyword>
<dbReference type="InterPro" id="IPR057342">
    <property type="entry name" value="DEXDc_RapA"/>
</dbReference>
<dbReference type="InterPro" id="IPR001650">
    <property type="entry name" value="Helicase_C-like"/>
</dbReference>
<dbReference type="SMART" id="SM00487">
    <property type="entry name" value="DEXDc"/>
    <property type="match status" value="1"/>
</dbReference>
<dbReference type="Pfam" id="PF00176">
    <property type="entry name" value="SNF2-rel_dom"/>
    <property type="match status" value="1"/>
</dbReference>
<evidence type="ECO:0000256" key="4">
    <source>
        <dbReference type="ARBA" id="ARBA00022840"/>
    </source>
</evidence>
<dbReference type="InterPro" id="IPR014001">
    <property type="entry name" value="Helicase_ATP-bd"/>
</dbReference>
<sequence length="962" mass="108909">MLASSRLQASRSNPTGLTSLPTVGSIVRCRNRQWVVLPSEREEVIILRPLSGSEEQICGIYTVLGEKIESATFSPPEPQTLRDHEAGRLLLDAARLSLRSGAGPFRCLGRLSVRPRPYQIVPLLMALRQETVRLLIADDVGIGKTVETALIARELLDRGDIQRIGVLCPPQLCDQWQRELKQKFNIDAVVIRSGTVAKLERELPSGNSHIFSYYRHIIVSLDYAKSDRRRASFLAHRPDLVIVDEAHTATQSKEGANQQRHQLVSKLAENPDQHLILLTATPHNGIETSFLSLLGFLKPEFSTFQLDALSEKQRAELAKHFIQRRRADVQDWMAENTPFSIRKSIEYPYQLSNEYRELFDRVFDFVRGLVRSVDESLSHAQKRGRYWAALAIIRCVMSSPAAAIATLSRQADKNANLDDLAEKTRDESVEDIDRVASPYVYDVTEEELSVDSTPTALVEQSIRTYPDSARKRLRDFARAAEQLTSKKDQKLQYTLKIVKELLTEGYNPILWCRYIATANYYAQALKAEFVGKRGVQPRVIAITGELSEDEREIRLDELKSCPQRVLVATDCLSEGINLQEHFNACCHIDLPFNPNRLEQREGRIDRYGQTTPQLKCILLYGQDNPVDGVVLDVLLRKAVTIHRNLGITVPIPMDSATVQEAIFQSLFERSTTVRQLSLFDSNPALASLHQDWEKAKEKEIQNRTRFAQRSIKPEEVQQELNESDEILGNEADVERFVRNALDRWEISLVKKKVGWQLSRIPDCLEIENRPRTIAFTTPVAEGVEYVGRNHPLVEGLARYLFEEALESSHSIAESSSPPFASRCGVTVTNAIAKPTFILLLRSRLLLTGRNTRPLLAEECLARGFTGTPDRPCWLSGTETLALFDTVVPTTDISQEEKREWIEMVIDRLEDLTPSLTEIATERAETLLASHRRVRRFTGEGMLQKVEPQLPMDILGVYILLPP</sequence>
<evidence type="ECO:0000256" key="1">
    <source>
        <dbReference type="ARBA" id="ARBA00022741"/>
    </source>
</evidence>
<dbReference type="SUPFAM" id="SSF52540">
    <property type="entry name" value="P-loop containing nucleoside triphosphate hydrolases"/>
    <property type="match status" value="1"/>
</dbReference>
<dbReference type="GO" id="GO:0005524">
    <property type="term" value="F:ATP binding"/>
    <property type="evidence" value="ECO:0007669"/>
    <property type="project" value="UniProtKB-KW"/>
</dbReference>
<dbReference type="InterPro" id="IPR000330">
    <property type="entry name" value="SNF2_N"/>
</dbReference>
<dbReference type="EMBL" id="BJCK01000032">
    <property type="protein sequence ID" value="GCL59052.1"/>
    <property type="molecule type" value="Genomic_DNA"/>
</dbReference>
<dbReference type="CDD" id="cd18793">
    <property type="entry name" value="SF2_C_SNF"/>
    <property type="match status" value="1"/>
</dbReference>
<dbReference type="Gene3D" id="3.40.50.10810">
    <property type="entry name" value="Tandem AAA-ATPase domain"/>
    <property type="match status" value="1"/>
</dbReference>
<dbReference type="GO" id="GO:0004386">
    <property type="term" value="F:helicase activity"/>
    <property type="evidence" value="ECO:0007669"/>
    <property type="project" value="UniProtKB-KW"/>
</dbReference>
<keyword evidence="2" id="KW-0378">Hydrolase</keyword>
<proteinExistence type="predicted"/>
<dbReference type="AlphaFoldDB" id="A0AAD3B0Y2"/>
<reference evidence="7 8" key="1">
    <citation type="submission" date="2019-02" db="EMBL/GenBank/DDBJ databases">
        <title>Draft genome sequence of Arthrospira platensis NIES-3807.</title>
        <authorList>
            <person name="Yamaguchi H."/>
            <person name="Suzuki S."/>
            <person name="Kawachi M."/>
        </authorList>
    </citation>
    <scope>NUCLEOTIDE SEQUENCE [LARGE SCALE GENOMIC DNA]</scope>
    <source>
        <strain evidence="7 8">NIES-3807</strain>
    </source>
</reference>
<dbReference type="PROSITE" id="PS51192">
    <property type="entry name" value="HELICASE_ATP_BIND_1"/>
    <property type="match status" value="1"/>
</dbReference>
<evidence type="ECO:0008006" key="9">
    <source>
        <dbReference type="Google" id="ProtNLM"/>
    </source>
</evidence>
<organism evidence="7 8">
    <name type="scientific">Microcystis aeruginosa NIES-3807</name>
    <dbReference type="NCBI Taxonomy" id="2517785"/>
    <lineage>
        <taxon>Bacteria</taxon>
        <taxon>Bacillati</taxon>
        <taxon>Cyanobacteriota</taxon>
        <taxon>Cyanophyceae</taxon>
        <taxon>Oscillatoriophycideae</taxon>
        <taxon>Chroococcales</taxon>
        <taxon>Microcystaceae</taxon>
        <taxon>Microcystis</taxon>
    </lineage>
</organism>
<gene>
    <name evidence="7" type="ORF">NIES3807_22220</name>
</gene>
<evidence type="ECO:0000313" key="7">
    <source>
        <dbReference type="EMBL" id="GCL59052.1"/>
    </source>
</evidence>
<keyword evidence="4" id="KW-0067">ATP-binding</keyword>
<comment type="caution">
    <text evidence="7">The sequence shown here is derived from an EMBL/GenBank/DDBJ whole genome shotgun (WGS) entry which is preliminary data.</text>
</comment>
<evidence type="ECO:0000259" key="5">
    <source>
        <dbReference type="PROSITE" id="PS51192"/>
    </source>
</evidence>
<dbReference type="GO" id="GO:0016787">
    <property type="term" value="F:hydrolase activity"/>
    <property type="evidence" value="ECO:0007669"/>
    <property type="project" value="UniProtKB-KW"/>
</dbReference>
<accession>A0AAD3B0Y2</accession>
<protein>
    <recommendedName>
        <fullName evidence="9">Helicase</fullName>
    </recommendedName>
</protein>
<dbReference type="Pfam" id="PF00271">
    <property type="entry name" value="Helicase_C"/>
    <property type="match status" value="1"/>
</dbReference>
<feature type="domain" description="Helicase C-terminal" evidence="6">
    <location>
        <begin position="489"/>
        <end position="657"/>
    </location>
</feature>
<keyword evidence="1" id="KW-0547">Nucleotide-binding</keyword>
<dbReference type="Proteomes" id="UP000441080">
    <property type="component" value="Unassembled WGS sequence"/>
</dbReference>
<dbReference type="InterPro" id="IPR027417">
    <property type="entry name" value="P-loop_NTPase"/>
</dbReference>
<dbReference type="CDD" id="cd18011">
    <property type="entry name" value="DEXDc_RapA"/>
    <property type="match status" value="1"/>
</dbReference>
<dbReference type="SMART" id="SM00490">
    <property type="entry name" value="HELICc"/>
    <property type="match status" value="1"/>
</dbReference>
<evidence type="ECO:0000256" key="3">
    <source>
        <dbReference type="ARBA" id="ARBA00022806"/>
    </source>
</evidence>
<evidence type="ECO:0000259" key="6">
    <source>
        <dbReference type="PROSITE" id="PS51194"/>
    </source>
</evidence>
<evidence type="ECO:0000313" key="8">
    <source>
        <dbReference type="Proteomes" id="UP000441080"/>
    </source>
</evidence>
<dbReference type="Gene3D" id="3.40.50.300">
    <property type="entry name" value="P-loop containing nucleotide triphosphate hydrolases"/>
    <property type="match status" value="1"/>
</dbReference>
<dbReference type="InterPro" id="IPR049730">
    <property type="entry name" value="SNF2/RAD54-like_C"/>
</dbReference>
<feature type="domain" description="Helicase ATP-binding" evidence="5">
    <location>
        <begin position="125"/>
        <end position="300"/>
    </location>
</feature>